<accession>A0AAD3TCW5</accession>
<feature type="transmembrane region" description="Helical" evidence="2">
    <location>
        <begin position="17"/>
        <end position="35"/>
    </location>
</feature>
<organism evidence="3 4">
    <name type="scientific">Nepenthes gracilis</name>
    <name type="common">Slender pitcher plant</name>
    <dbReference type="NCBI Taxonomy" id="150966"/>
    <lineage>
        <taxon>Eukaryota</taxon>
        <taxon>Viridiplantae</taxon>
        <taxon>Streptophyta</taxon>
        <taxon>Embryophyta</taxon>
        <taxon>Tracheophyta</taxon>
        <taxon>Spermatophyta</taxon>
        <taxon>Magnoliopsida</taxon>
        <taxon>eudicotyledons</taxon>
        <taxon>Gunneridae</taxon>
        <taxon>Pentapetalae</taxon>
        <taxon>Caryophyllales</taxon>
        <taxon>Nepenthaceae</taxon>
        <taxon>Nepenthes</taxon>
    </lineage>
</organism>
<keyword evidence="2" id="KW-0812">Transmembrane</keyword>
<evidence type="ECO:0008006" key="5">
    <source>
        <dbReference type="Google" id="ProtNLM"/>
    </source>
</evidence>
<evidence type="ECO:0000313" key="4">
    <source>
        <dbReference type="Proteomes" id="UP001279734"/>
    </source>
</evidence>
<proteinExistence type="predicted"/>
<feature type="region of interest" description="Disordered" evidence="1">
    <location>
        <begin position="138"/>
        <end position="160"/>
    </location>
</feature>
<name>A0AAD3TCW5_NEPGR</name>
<dbReference type="EMBL" id="BSYO01000030">
    <property type="protein sequence ID" value="GMH26207.1"/>
    <property type="molecule type" value="Genomic_DNA"/>
</dbReference>
<gene>
    <name evidence="3" type="ORF">Nepgr_028050</name>
</gene>
<keyword evidence="4" id="KW-1185">Reference proteome</keyword>
<keyword evidence="2" id="KW-1133">Transmembrane helix</keyword>
<evidence type="ECO:0000256" key="2">
    <source>
        <dbReference type="SAM" id="Phobius"/>
    </source>
</evidence>
<dbReference type="Proteomes" id="UP001279734">
    <property type="component" value="Unassembled WGS sequence"/>
</dbReference>
<dbReference type="PANTHER" id="PTHR33237">
    <property type="entry name" value="F2P16.13 PROTEIN-RELATED"/>
    <property type="match status" value="1"/>
</dbReference>
<sequence>MVRPIQLHVGDHHIQNVPLAIGLFISVFALIALCAKRATKLSKKAAENNMLYDFNSAPWSPLATPKRLLKTASNKAVNFIQGKKSGEESEGGFGFFDKEGFGEGALWQKTILMGDRCRPFEFSGVIYYDNYGNRISELPRSPRSPFLPASSLPSASGDSK</sequence>
<reference evidence="3" key="1">
    <citation type="submission" date="2023-05" db="EMBL/GenBank/DDBJ databases">
        <title>Nepenthes gracilis genome sequencing.</title>
        <authorList>
            <person name="Fukushima K."/>
        </authorList>
    </citation>
    <scope>NUCLEOTIDE SEQUENCE</scope>
    <source>
        <strain evidence="3">SING2019-196</strain>
    </source>
</reference>
<dbReference type="PANTHER" id="PTHR33237:SF50">
    <property type="entry name" value="TRANSMEMBRANE PROTEIN"/>
    <property type="match status" value="1"/>
</dbReference>
<protein>
    <recommendedName>
        <fullName evidence="5">Transmembrane protein</fullName>
    </recommendedName>
</protein>
<comment type="caution">
    <text evidence="3">The sequence shown here is derived from an EMBL/GenBank/DDBJ whole genome shotgun (WGS) entry which is preliminary data.</text>
</comment>
<keyword evidence="2" id="KW-0472">Membrane</keyword>
<dbReference type="AlphaFoldDB" id="A0AAD3TCW5"/>
<evidence type="ECO:0000256" key="1">
    <source>
        <dbReference type="SAM" id="MobiDB-lite"/>
    </source>
</evidence>
<evidence type="ECO:0000313" key="3">
    <source>
        <dbReference type="EMBL" id="GMH26207.1"/>
    </source>
</evidence>